<dbReference type="Gene3D" id="3.30.200.20">
    <property type="entry name" value="Phosphorylase Kinase, domain 1"/>
    <property type="match status" value="1"/>
</dbReference>
<evidence type="ECO:0000256" key="10">
    <source>
        <dbReference type="ARBA" id="ARBA00051680"/>
    </source>
</evidence>
<dbReference type="Gene3D" id="1.10.510.10">
    <property type="entry name" value="Transferase(Phosphotransferase) domain 1"/>
    <property type="match status" value="1"/>
</dbReference>
<feature type="domain" description="Protein kinase" evidence="13">
    <location>
        <begin position="873"/>
        <end position="1169"/>
    </location>
</feature>
<comment type="similarity">
    <text evidence="1">Belongs to the protein kinase superfamily. CMGC Ser/Thr protein kinase family. MNB/DYRK subfamily.</text>
</comment>
<protein>
    <recommendedName>
        <fullName evidence="2">dual-specificity kinase</fullName>
        <ecNumber evidence="2">2.7.12.1</ecNumber>
    </recommendedName>
</protein>
<dbReference type="GO" id="GO:0005856">
    <property type="term" value="C:cytoskeleton"/>
    <property type="evidence" value="ECO:0007669"/>
    <property type="project" value="TreeGrafter"/>
</dbReference>
<keyword evidence="7 11" id="KW-0067">ATP-binding</keyword>
<feature type="compositionally biased region" description="Polar residues" evidence="12">
    <location>
        <begin position="616"/>
        <end position="634"/>
    </location>
</feature>
<evidence type="ECO:0000256" key="4">
    <source>
        <dbReference type="ARBA" id="ARBA00022679"/>
    </source>
</evidence>
<dbReference type="SUPFAM" id="SSF56112">
    <property type="entry name" value="Protein kinase-like (PK-like)"/>
    <property type="match status" value="1"/>
</dbReference>
<evidence type="ECO:0000256" key="12">
    <source>
        <dbReference type="SAM" id="MobiDB-lite"/>
    </source>
</evidence>
<dbReference type="PANTHER" id="PTHR24058:SF22">
    <property type="entry name" value="DUAL SPECIFICITY TYROSINE-PHOSPHORYLATION-REGULATED KINASE 4"/>
    <property type="match status" value="1"/>
</dbReference>
<evidence type="ECO:0000256" key="9">
    <source>
        <dbReference type="ARBA" id="ARBA00049308"/>
    </source>
</evidence>
<feature type="compositionally biased region" description="Polar residues" evidence="12">
    <location>
        <begin position="259"/>
        <end position="269"/>
    </location>
</feature>
<feature type="region of interest" description="Disordered" evidence="12">
    <location>
        <begin position="543"/>
        <end position="715"/>
    </location>
</feature>
<feature type="region of interest" description="Disordered" evidence="12">
    <location>
        <begin position="464"/>
        <end position="528"/>
    </location>
</feature>
<dbReference type="PROSITE" id="PS00108">
    <property type="entry name" value="PROTEIN_KINASE_ST"/>
    <property type="match status" value="1"/>
</dbReference>
<feature type="compositionally biased region" description="Pro residues" evidence="12">
    <location>
        <begin position="270"/>
        <end position="283"/>
    </location>
</feature>
<feature type="compositionally biased region" description="Polar residues" evidence="12">
    <location>
        <begin position="351"/>
        <end position="360"/>
    </location>
</feature>
<dbReference type="InterPro" id="IPR000719">
    <property type="entry name" value="Prot_kinase_dom"/>
</dbReference>
<feature type="region of interest" description="Disordered" evidence="12">
    <location>
        <begin position="235"/>
        <end position="363"/>
    </location>
</feature>
<dbReference type="PROSITE" id="PS00107">
    <property type="entry name" value="PROTEIN_KINASE_ATP"/>
    <property type="match status" value="1"/>
</dbReference>
<feature type="compositionally biased region" description="Polar residues" evidence="12">
    <location>
        <begin position="1175"/>
        <end position="1185"/>
    </location>
</feature>
<evidence type="ECO:0000256" key="8">
    <source>
        <dbReference type="ARBA" id="ARBA00049003"/>
    </source>
</evidence>
<dbReference type="Proteomes" id="UP000469890">
    <property type="component" value="Unassembled WGS sequence"/>
</dbReference>
<gene>
    <name evidence="14" type="ORF">FB192DRAFT_1023431</name>
</gene>
<dbReference type="InterPro" id="IPR050494">
    <property type="entry name" value="Ser_Thr_dual-spec_kinase"/>
</dbReference>
<dbReference type="EC" id="2.7.12.1" evidence="2"/>
<accession>A0A8H4BS67</accession>
<proteinExistence type="inferred from homology"/>
<evidence type="ECO:0000256" key="7">
    <source>
        <dbReference type="ARBA" id="ARBA00022840"/>
    </source>
</evidence>
<keyword evidence="4" id="KW-0808">Transferase</keyword>
<dbReference type="EMBL" id="JAAECE010000001">
    <property type="protein sequence ID" value="KAF1807503.1"/>
    <property type="molecule type" value="Genomic_DNA"/>
</dbReference>
<feature type="region of interest" description="Disordered" evidence="12">
    <location>
        <begin position="26"/>
        <end position="63"/>
    </location>
</feature>
<dbReference type="InterPro" id="IPR008271">
    <property type="entry name" value="Ser/Thr_kinase_AS"/>
</dbReference>
<dbReference type="InterPro" id="IPR042521">
    <property type="entry name" value="DYRK"/>
</dbReference>
<organism evidence="14 15">
    <name type="scientific">Mucor circinelloides f. lusitanicus</name>
    <name type="common">Mucor racemosus var. lusitanicus</name>
    <dbReference type="NCBI Taxonomy" id="29924"/>
    <lineage>
        <taxon>Eukaryota</taxon>
        <taxon>Fungi</taxon>
        <taxon>Fungi incertae sedis</taxon>
        <taxon>Mucoromycota</taxon>
        <taxon>Mucoromycotina</taxon>
        <taxon>Mucoromycetes</taxon>
        <taxon>Mucorales</taxon>
        <taxon>Mucorineae</taxon>
        <taxon>Mucoraceae</taxon>
        <taxon>Mucor</taxon>
    </lineage>
</organism>
<dbReference type="GO" id="GO:0004674">
    <property type="term" value="F:protein serine/threonine kinase activity"/>
    <property type="evidence" value="ECO:0007669"/>
    <property type="project" value="UniProtKB-KW"/>
</dbReference>
<feature type="region of interest" description="Disordered" evidence="12">
    <location>
        <begin position="1175"/>
        <end position="1207"/>
    </location>
</feature>
<comment type="catalytic activity">
    <reaction evidence="10">
        <text>L-tyrosyl-[protein] + ATP = O-phospho-L-tyrosyl-[protein] + ADP + H(+)</text>
        <dbReference type="Rhea" id="RHEA:10596"/>
        <dbReference type="Rhea" id="RHEA-COMP:10136"/>
        <dbReference type="Rhea" id="RHEA-COMP:20101"/>
        <dbReference type="ChEBI" id="CHEBI:15378"/>
        <dbReference type="ChEBI" id="CHEBI:30616"/>
        <dbReference type="ChEBI" id="CHEBI:46858"/>
        <dbReference type="ChEBI" id="CHEBI:61978"/>
        <dbReference type="ChEBI" id="CHEBI:456216"/>
        <dbReference type="EC" id="2.7.12.1"/>
    </reaction>
</comment>
<dbReference type="InterPro" id="IPR011009">
    <property type="entry name" value="Kinase-like_dom_sf"/>
</dbReference>
<feature type="region of interest" description="Disordered" evidence="12">
    <location>
        <begin position="87"/>
        <end position="176"/>
    </location>
</feature>
<keyword evidence="3" id="KW-0723">Serine/threonine-protein kinase</keyword>
<evidence type="ECO:0000256" key="11">
    <source>
        <dbReference type="PROSITE-ProRule" id="PRU10141"/>
    </source>
</evidence>
<evidence type="ECO:0000256" key="5">
    <source>
        <dbReference type="ARBA" id="ARBA00022741"/>
    </source>
</evidence>
<feature type="compositionally biased region" description="Low complexity" evidence="12">
    <location>
        <begin position="155"/>
        <end position="171"/>
    </location>
</feature>
<feature type="compositionally biased region" description="Polar residues" evidence="12">
    <location>
        <begin position="100"/>
        <end position="154"/>
    </location>
</feature>
<dbReference type="PANTHER" id="PTHR24058">
    <property type="entry name" value="DUAL SPECIFICITY PROTEIN KINASE"/>
    <property type="match status" value="1"/>
</dbReference>
<comment type="catalytic activity">
    <reaction evidence="9">
        <text>L-threonyl-[protein] + ATP = O-phospho-L-threonyl-[protein] + ADP + H(+)</text>
        <dbReference type="Rhea" id="RHEA:46608"/>
        <dbReference type="Rhea" id="RHEA-COMP:11060"/>
        <dbReference type="Rhea" id="RHEA-COMP:11605"/>
        <dbReference type="ChEBI" id="CHEBI:15378"/>
        <dbReference type="ChEBI" id="CHEBI:30013"/>
        <dbReference type="ChEBI" id="CHEBI:30616"/>
        <dbReference type="ChEBI" id="CHEBI:61977"/>
        <dbReference type="ChEBI" id="CHEBI:456216"/>
        <dbReference type="EC" id="2.7.12.1"/>
    </reaction>
</comment>
<keyword evidence="5 11" id="KW-0547">Nucleotide-binding</keyword>
<feature type="compositionally biased region" description="Polar residues" evidence="12">
    <location>
        <begin position="664"/>
        <end position="680"/>
    </location>
</feature>
<dbReference type="InterPro" id="IPR017441">
    <property type="entry name" value="Protein_kinase_ATP_BS"/>
</dbReference>
<dbReference type="FunFam" id="1.10.510.10:FF:000112">
    <property type="entry name" value="Putative dual specificity tyrosine-phosphorylation-regulated kinase 2"/>
    <property type="match status" value="1"/>
</dbReference>
<feature type="compositionally biased region" description="Polar residues" evidence="12">
    <location>
        <begin position="492"/>
        <end position="506"/>
    </location>
</feature>
<feature type="region of interest" description="Disordered" evidence="12">
    <location>
        <begin position="733"/>
        <end position="754"/>
    </location>
</feature>
<comment type="catalytic activity">
    <reaction evidence="8">
        <text>L-seryl-[protein] + ATP = O-phospho-L-seryl-[protein] + ADP + H(+)</text>
        <dbReference type="Rhea" id="RHEA:17989"/>
        <dbReference type="Rhea" id="RHEA-COMP:9863"/>
        <dbReference type="Rhea" id="RHEA-COMP:11604"/>
        <dbReference type="ChEBI" id="CHEBI:15378"/>
        <dbReference type="ChEBI" id="CHEBI:29999"/>
        <dbReference type="ChEBI" id="CHEBI:30616"/>
        <dbReference type="ChEBI" id="CHEBI:83421"/>
        <dbReference type="ChEBI" id="CHEBI:456216"/>
        <dbReference type="EC" id="2.7.12.1"/>
    </reaction>
</comment>
<dbReference type="SMART" id="SM00220">
    <property type="entry name" value="S_TKc"/>
    <property type="match status" value="1"/>
</dbReference>
<sequence length="1207" mass="133862">MSSSTVTKPYITESWIHMQQHGLYDKSTTEKEGVNSGRGGGVAGGKYARSTASSRSRALNTADSGMSQSGIYEAFAEADRYDAKKSMHTKKYMDTRRKSTTQVEMNRRTSVASSTASPRLNTINTKKSSDSIASTKKPTSTLIQGRRQTLSGALSSAKSNVNNNNSSSSSSGNGGGLIRLADTLRDTLAVERRLAQQELGLLNNEKKATTTTTRVQQQQKQILNSEQNVVDMITSAKRRSSMTKEKLRSLEQPTRRRTLSSGATLLTPHQQPPQRPKLTPPGTAPTNDAGGASYMKPTLADQQRRHSLANSPLSTTSTRNSSSPRRRKSNAIQKGAESPSFTTSEDDRESSSPTHHSNPVSALKRRSILAAATAKARQLHQKQQQQCPDLVVDAEETITSSTAAAAAAGGGTTSSGDEKPTAISKVMRTRKKSLGLDTDALYSRRMSRTESLKEGLPTSPSMMAARMSRRKSVVNQESPINPAPPNKRWSKENGNTTGDEQPQTLKKTVRKRGKTLPGSLAKPPNVASLQLPPMKVEPIRLNMPKANAKRTPKSPSIKATVSTNRMTSTKKRMSMSSANTTPIPISSSSSSSAEANVVTPPKKSLSTRRAKGQSHLGISTSRRASLKAPSSATVVTPPLKASPVSASPRVRPRSTRRQSLAVLDTSNKSSLRSASSTQQQEEPDYPRKLSGSTYSSNSRKNSLADESALDKDKGRHRAISLREKLEAMVAQHAIHEDDSKASRRSPSAYATGEYRPRKSQCYDVDDKYTQLLTAEERARPQRIKDTLMMWDKEMVEAFSPGVPKSPSIAIKFYGHHLSPYEQTEIQGYPEVYFVGHHAKKYQAMPDNAALNYGYDDERGDYKSVTSDHLAYRYEILEELGRGSFGQVVKCYDHKTASTVAVKLIRNKKRFYAQAKTEVKILSDLVKWDPEDRHHNVKMTDSFYFRNHLCIACECLSMNLYEFIKINNFQGFHITLIKRFTIQLLRSLSLLSRHGVIHCDLKPENILLKHPTKSTIKVIDFGSSCLEHQRVYTYIQSRFYRSPEIILGLDYTMAIDMWSLGCIIAELYTGVPIFPGENEQEQLACIMEVLGVPDPELIQLSERRNLFFDRRGEPRVVCNSRGKKRKAGAKNLNQALRCNDALFLDFIQQCLQWDPAKRLSPERAFQHEWILQSTRPTAVRTSQEEQPQAHHADVSAAVSPKPSTLIQK</sequence>
<evidence type="ECO:0000256" key="3">
    <source>
        <dbReference type="ARBA" id="ARBA00022527"/>
    </source>
</evidence>
<feature type="binding site" evidence="11">
    <location>
        <position position="902"/>
    </location>
    <ligand>
        <name>ATP</name>
        <dbReference type="ChEBI" id="CHEBI:30616"/>
    </ligand>
</feature>
<feature type="compositionally biased region" description="Polar residues" evidence="12">
    <location>
        <begin position="553"/>
        <end position="564"/>
    </location>
</feature>
<dbReference type="PROSITE" id="PS50011">
    <property type="entry name" value="PROTEIN_KINASE_DOM"/>
    <property type="match status" value="1"/>
</dbReference>
<feature type="compositionally biased region" description="Basic and acidic residues" evidence="12">
    <location>
        <begin position="87"/>
        <end position="97"/>
    </location>
</feature>
<reference evidence="14 15" key="1">
    <citation type="submission" date="2019-09" db="EMBL/GenBank/DDBJ databases">
        <authorList>
            <consortium name="DOE Joint Genome Institute"/>
            <person name="Mondo S.J."/>
            <person name="Navarro-Mendoza M.I."/>
            <person name="Perez-Arques C."/>
            <person name="Panchal S."/>
            <person name="Nicolas F.E."/>
            <person name="Ganguly P."/>
            <person name="Pangilinan J."/>
            <person name="Grigoriev I."/>
            <person name="Heitman J."/>
            <person name="Sanya K."/>
            <person name="Garre V."/>
        </authorList>
    </citation>
    <scope>NUCLEOTIDE SEQUENCE [LARGE SCALE GENOMIC DNA]</scope>
    <source>
        <strain evidence="14 15">MU402</strain>
    </source>
</reference>
<evidence type="ECO:0000256" key="6">
    <source>
        <dbReference type="ARBA" id="ARBA00022777"/>
    </source>
</evidence>
<dbReference type="GO" id="GO:0005524">
    <property type="term" value="F:ATP binding"/>
    <property type="evidence" value="ECO:0007669"/>
    <property type="project" value="UniProtKB-UniRule"/>
</dbReference>
<keyword evidence="6" id="KW-0418">Kinase</keyword>
<evidence type="ECO:0000313" key="15">
    <source>
        <dbReference type="Proteomes" id="UP000469890"/>
    </source>
</evidence>
<dbReference type="GO" id="GO:0004712">
    <property type="term" value="F:protein serine/threonine/tyrosine kinase activity"/>
    <property type="evidence" value="ECO:0007669"/>
    <property type="project" value="UniProtKB-EC"/>
</dbReference>
<evidence type="ECO:0000313" key="14">
    <source>
        <dbReference type="EMBL" id="KAF1807503.1"/>
    </source>
</evidence>
<feature type="compositionally biased region" description="Low complexity" evidence="12">
    <location>
        <begin position="310"/>
        <end position="323"/>
    </location>
</feature>
<dbReference type="Gene3D" id="3.30.10.30">
    <property type="entry name" value="DYRK"/>
    <property type="match status" value="1"/>
</dbReference>
<dbReference type="CDD" id="cd14210">
    <property type="entry name" value="PKc_DYRK"/>
    <property type="match status" value="1"/>
</dbReference>
<comment type="caution">
    <text evidence="14">The sequence shown here is derived from an EMBL/GenBank/DDBJ whole genome shotgun (WGS) entry which is preliminary data.</text>
</comment>
<feature type="compositionally biased region" description="Low complexity" evidence="12">
    <location>
        <begin position="574"/>
        <end position="593"/>
    </location>
</feature>
<evidence type="ECO:0000259" key="13">
    <source>
        <dbReference type="PROSITE" id="PS50011"/>
    </source>
</evidence>
<feature type="compositionally biased region" description="Polar residues" evidence="12">
    <location>
        <begin position="690"/>
        <end position="701"/>
    </location>
</feature>
<name>A0A8H4BS67_MUCCL</name>
<dbReference type="Pfam" id="PF00069">
    <property type="entry name" value="Pkinase"/>
    <property type="match status" value="1"/>
</dbReference>
<evidence type="ECO:0000256" key="1">
    <source>
        <dbReference type="ARBA" id="ARBA00008867"/>
    </source>
</evidence>
<dbReference type="GO" id="GO:0005737">
    <property type="term" value="C:cytoplasm"/>
    <property type="evidence" value="ECO:0007669"/>
    <property type="project" value="TreeGrafter"/>
</dbReference>
<feature type="compositionally biased region" description="Low complexity" evidence="12">
    <location>
        <begin position="45"/>
        <end position="58"/>
    </location>
</feature>
<dbReference type="AlphaFoldDB" id="A0A8H4BS67"/>
<evidence type="ECO:0000256" key="2">
    <source>
        <dbReference type="ARBA" id="ARBA00013203"/>
    </source>
</evidence>